<accession>A0A6I7HMP0</accession>
<dbReference type="PROSITE" id="PS51257">
    <property type="entry name" value="PROKAR_LIPOPROTEIN"/>
    <property type="match status" value="1"/>
</dbReference>
<sequence length="87" mass="9383">MPHVIIKFFDTALTDANKVALARSLTQTLTATLGCTAGAVSIALRPVQPADWNEEVFVPDISRRGTELIKMPDYAALAAPAQKEKES</sequence>
<organism evidence="1 2">
    <name type="scientific">Ciceribacter lividus</name>
    <dbReference type="NCBI Taxonomy" id="1197950"/>
    <lineage>
        <taxon>Bacteria</taxon>
        <taxon>Pseudomonadati</taxon>
        <taxon>Pseudomonadota</taxon>
        <taxon>Alphaproteobacteria</taxon>
        <taxon>Hyphomicrobiales</taxon>
        <taxon>Rhizobiaceae</taxon>
        <taxon>Ciceribacter</taxon>
    </lineage>
</organism>
<gene>
    <name evidence="1" type="ORF">DFR48_107203</name>
</gene>
<dbReference type="InterPro" id="IPR014347">
    <property type="entry name" value="Tautomerase/MIF_sf"/>
</dbReference>
<dbReference type="Gene3D" id="3.30.429.10">
    <property type="entry name" value="Macrophage Migration Inhibitory Factor"/>
    <property type="match status" value="1"/>
</dbReference>
<dbReference type="AlphaFoldDB" id="A0A6I7HMP0"/>
<evidence type="ECO:0000313" key="1">
    <source>
        <dbReference type="EMBL" id="RCW23331.1"/>
    </source>
</evidence>
<dbReference type="Proteomes" id="UP000252582">
    <property type="component" value="Unassembled WGS sequence"/>
</dbReference>
<proteinExistence type="predicted"/>
<name>A0A6I7HMP0_9HYPH</name>
<reference evidence="1 2" key="1">
    <citation type="submission" date="2018-07" db="EMBL/GenBank/DDBJ databases">
        <title>Genomic Encyclopedia of Type Strains, Phase IV (KMG-IV): sequencing the most valuable type-strain genomes for metagenomic binning, comparative biology and taxonomic classification.</title>
        <authorList>
            <person name="Goeker M."/>
        </authorList>
    </citation>
    <scope>NUCLEOTIDE SEQUENCE [LARGE SCALE GENOMIC DNA]</scope>
    <source>
        <strain evidence="1 2">DSM 25528</strain>
    </source>
</reference>
<dbReference type="RefSeq" id="WP_114363747.1">
    <property type="nucleotide sequence ID" value="NZ_QPIX01000007.1"/>
</dbReference>
<dbReference type="SUPFAM" id="SSF55331">
    <property type="entry name" value="Tautomerase/MIF"/>
    <property type="match status" value="1"/>
</dbReference>
<keyword evidence="2" id="KW-1185">Reference proteome</keyword>
<evidence type="ECO:0000313" key="2">
    <source>
        <dbReference type="Proteomes" id="UP000252582"/>
    </source>
</evidence>
<comment type="caution">
    <text evidence="1">The sequence shown here is derived from an EMBL/GenBank/DDBJ whole genome shotgun (WGS) entry which is preliminary data.</text>
</comment>
<dbReference type="EMBL" id="QPIX01000007">
    <property type="protein sequence ID" value="RCW23331.1"/>
    <property type="molecule type" value="Genomic_DNA"/>
</dbReference>
<protein>
    <submittedName>
        <fullName evidence="1">4-oxalocrotonate tautomerase</fullName>
    </submittedName>
</protein>